<reference evidence="3 4" key="1">
    <citation type="submission" date="2016-06" db="EMBL/GenBank/DDBJ databases">
        <title>Complete genome sequences of Bordetella bronchialis and Bordetella flabilis.</title>
        <authorList>
            <person name="LiPuma J.J."/>
            <person name="Spilker T."/>
        </authorList>
    </citation>
    <scope>NUCLEOTIDE SEQUENCE [LARGE SCALE GENOMIC DNA]</scope>
    <source>
        <strain evidence="3 4">AU10664</strain>
    </source>
</reference>
<dbReference type="CDD" id="cd13589">
    <property type="entry name" value="PBP2_polyamine_RpCGA009"/>
    <property type="match status" value="1"/>
</dbReference>
<dbReference type="STRING" id="463014.BAU07_12045"/>
<dbReference type="PANTHER" id="PTHR30222">
    <property type="entry name" value="SPERMIDINE/PUTRESCINE-BINDING PERIPLASMIC PROTEIN"/>
    <property type="match status" value="1"/>
</dbReference>
<proteinExistence type="predicted"/>
<dbReference type="Pfam" id="PF13416">
    <property type="entry name" value="SBP_bac_8"/>
    <property type="match status" value="1"/>
</dbReference>
<dbReference type="RefSeq" id="WP_066657852.1">
    <property type="nucleotide sequence ID" value="NZ_CBCSCL010000033.1"/>
</dbReference>
<feature type="signal peptide" evidence="2">
    <location>
        <begin position="1"/>
        <end position="22"/>
    </location>
</feature>
<evidence type="ECO:0000313" key="4">
    <source>
        <dbReference type="Proteomes" id="UP000091926"/>
    </source>
</evidence>
<evidence type="ECO:0000256" key="1">
    <source>
        <dbReference type="ARBA" id="ARBA00022729"/>
    </source>
</evidence>
<dbReference type="SUPFAM" id="SSF53850">
    <property type="entry name" value="Periplasmic binding protein-like II"/>
    <property type="match status" value="1"/>
</dbReference>
<organism evidence="3 4">
    <name type="scientific">Bordetella flabilis</name>
    <dbReference type="NCBI Taxonomy" id="463014"/>
    <lineage>
        <taxon>Bacteria</taxon>
        <taxon>Pseudomonadati</taxon>
        <taxon>Pseudomonadota</taxon>
        <taxon>Betaproteobacteria</taxon>
        <taxon>Burkholderiales</taxon>
        <taxon>Alcaligenaceae</taxon>
        <taxon>Bordetella</taxon>
    </lineage>
</organism>
<dbReference type="KEGG" id="bfz:BAU07_12045"/>
<dbReference type="AlphaFoldDB" id="A0A193GD48"/>
<dbReference type="OrthoDB" id="8874923at2"/>
<keyword evidence="1 2" id="KW-0732">Signal</keyword>
<evidence type="ECO:0000313" key="3">
    <source>
        <dbReference type="EMBL" id="ANN77740.1"/>
    </source>
</evidence>
<dbReference type="EMBL" id="CP016172">
    <property type="protein sequence ID" value="ANN77740.1"/>
    <property type="molecule type" value="Genomic_DNA"/>
</dbReference>
<dbReference type="InterPro" id="IPR006059">
    <property type="entry name" value="SBP"/>
</dbReference>
<evidence type="ECO:0000256" key="2">
    <source>
        <dbReference type="SAM" id="SignalP"/>
    </source>
</evidence>
<protein>
    <submittedName>
        <fullName evidence="3">Spermidine/putrescine ABC transporter substrate-binding protein</fullName>
    </submittedName>
</protein>
<sequence length="345" mass="37553">MHIQTKMAAGMLLGLLAGNAPAQDALTVVNYGGANGAAQRKAFVEPFIRSSGISVTVAEYAGEQAKVKAMVDAGRVTWDVVEVESADVERGCDQGLYEPLDWQSLGGKSQFLPQAVTECGAGFFVWATVLAYNKGLVKEAPTGWKDFWDVNRFPGKRGLRKSARGTLEFALMADGVAPRDVYATLSTPAGVDRAFRQLDKLRPHIQWWTAGAQPPQILLAGDVAMTSAFGGRIRTAISEGGNVGIVWRQTLSDLDYWVIPKGAPNKALAQKYIAYTLQSPVQKEFVTIYPNGPVNVDAFKQMTPEQLAVMPNSPENMKTALIQSASFWNEHGDDLDQRFAVWAAR</sequence>
<feature type="chain" id="PRO_5008258896" evidence="2">
    <location>
        <begin position="23"/>
        <end position="345"/>
    </location>
</feature>
<accession>A0A193GD48</accession>
<dbReference type="Gene3D" id="3.40.190.10">
    <property type="entry name" value="Periplasmic binding protein-like II"/>
    <property type="match status" value="2"/>
</dbReference>
<name>A0A193GD48_9BORD</name>
<dbReference type="PANTHER" id="PTHR30222:SF2">
    <property type="entry name" value="ABC TRANSPORTER SUBSTRATE-BINDING PROTEIN"/>
    <property type="match status" value="1"/>
</dbReference>
<dbReference type="Proteomes" id="UP000091926">
    <property type="component" value="Chromosome"/>
</dbReference>
<keyword evidence="4" id="KW-1185">Reference proteome</keyword>
<gene>
    <name evidence="3" type="ORF">BAU07_12045</name>
</gene>